<keyword evidence="4 7" id="KW-1133">Transmembrane helix</keyword>
<evidence type="ECO:0000256" key="2">
    <source>
        <dbReference type="ARBA" id="ARBA00022448"/>
    </source>
</evidence>
<dbReference type="Proteomes" id="UP000026962">
    <property type="component" value="Chromosome 7"/>
</dbReference>
<evidence type="ECO:0000256" key="3">
    <source>
        <dbReference type="ARBA" id="ARBA00022692"/>
    </source>
</evidence>
<organism evidence="9">
    <name type="scientific">Oryza punctata</name>
    <name type="common">Red rice</name>
    <dbReference type="NCBI Taxonomy" id="4537"/>
    <lineage>
        <taxon>Eukaryota</taxon>
        <taxon>Viridiplantae</taxon>
        <taxon>Streptophyta</taxon>
        <taxon>Embryophyta</taxon>
        <taxon>Tracheophyta</taxon>
        <taxon>Spermatophyta</taxon>
        <taxon>Magnoliopsida</taxon>
        <taxon>Liliopsida</taxon>
        <taxon>Poales</taxon>
        <taxon>Poaceae</taxon>
        <taxon>BOP clade</taxon>
        <taxon>Oryzoideae</taxon>
        <taxon>Oryzeae</taxon>
        <taxon>Oryzinae</taxon>
        <taxon>Oryza</taxon>
    </lineage>
</organism>
<reference evidence="9" key="1">
    <citation type="submission" date="2015-04" db="UniProtKB">
        <authorList>
            <consortium name="EnsemblPlants"/>
        </authorList>
    </citation>
    <scope>IDENTIFICATION</scope>
</reference>
<keyword evidence="2" id="KW-0813">Transport</keyword>
<feature type="transmembrane region" description="Helical" evidence="7">
    <location>
        <begin position="122"/>
        <end position="141"/>
    </location>
</feature>
<feature type="transmembrane region" description="Helical" evidence="7">
    <location>
        <begin position="453"/>
        <end position="473"/>
    </location>
</feature>
<dbReference type="SUPFAM" id="SSF103473">
    <property type="entry name" value="MFS general substrate transporter"/>
    <property type="match status" value="1"/>
</dbReference>
<sequence>MSSSDLGSQQHPPSPFRSLCPSRAAMAGGGDAEEEEETYTTDDALTWAGFGRFQALVLAYACVGWVAEAMEVMLLSFVGPSVKAEWGVSGAAEGLVSSVVFAGMLIGACLGGLISDRYGRRIGFLSTAVVTGIFGLLSVFSPNYASLLVLRFVVGLGLGAGHVLSTWFIEFVPAAKRGTWMVVFHCSWTVGTILEALVAWAVMPVLGWRWLLALSSAPCFILLVFFPLTPESPRYLCSVGRTMDATVILEKIARMNNSSLPPGILTYASKRRVDKRLNNSETALLITEDGDSGIDEHTSSNPGGITALREFWSYDLIRSTFILWFVYLANYFAYYGVILLTSELSNGQRRCASVGTNFMQPKDVNLYRDVLVTSLAEFPGLILAALMVDRIGRKVSLGIMLLLSCAFLAPLAVHLGQGSVTTLLFCVRTCIMGGFAVLYVYTPEIYPASSRNTGVGITSSFGRIGSIVSPVVTVGLLENCRQKEAVFFMDLMLFLAAVACALIPIETKGRQIQ</sequence>
<proteinExistence type="predicted"/>
<feature type="transmembrane region" description="Helical" evidence="7">
    <location>
        <begin position="321"/>
        <end position="340"/>
    </location>
</feature>
<evidence type="ECO:0000256" key="4">
    <source>
        <dbReference type="ARBA" id="ARBA00022989"/>
    </source>
</evidence>
<dbReference type="InterPro" id="IPR036259">
    <property type="entry name" value="MFS_trans_sf"/>
</dbReference>
<name>A0A0E0LMG0_ORYPU</name>
<evidence type="ECO:0000256" key="7">
    <source>
        <dbReference type="SAM" id="Phobius"/>
    </source>
</evidence>
<feature type="transmembrane region" description="Helical" evidence="7">
    <location>
        <begin position="55"/>
        <end position="75"/>
    </location>
</feature>
<dbReference type="STRING" id="4537.A0A0E0LMG0"/>
<feature type="transmembrane region" description="Helical" evidence="7">
    <location>
        <begin position="395"/>
        <end position="416"/>
    </location>
</feature>
<evidence type="ECO:0000259" key="8">
    <source>
        <dbReference type="PROSITE" id="PS50850"/>
    </source>
</evidence>
<dbReference type="Gramene" id="OPUNC07G18280.1">
    <property type="protein sequence ID" value="OPUNC07G18280.1"/>
    <property type="gene ID" value="OPUNC07G18280"/>
</dbReference>
<dbReference type="eggNOG" id="KOG0253">
    <property type="taxonomic scope" value="Eukaryota"/>
</dbReference>
<dbReference type="InterPro" id="IPR005829">
    <property type="entry name" value="Sugar_transporter_CS"/>
</dbReference>
<feature type="transmembrane region" description="Helical" evidence="7">
    <location>
        <begin position="422"/>
        <end position="441"/>
    </location>
</feature>
<protein>
    <recommendedName>
        <fullName evidence="8">Major facilitator superfamily (MFS) profile domain-containing protein</fullName>
    </recommendedName>
</protein>
<feature type="transmembrane region" description="Helical" evidence="7">
    <location>
        <begin position="370"/>
        <end position="388"/>
    </location>
</feature>
<feature type="transmembrane region" description="Helical" evidence="7">
    <location>
        <begin position="485"/>
        <end position="505"/>
    </location>
</feature>
<feature type="transmembrane region" description="Helical" evidence="7">
    <location>
        <begin position="95"/>
        <end position="115"/>
    </location>
</feature>
<dbReference type="GO" id="GO:0016020">
    <property type="term" value="C:membrane"/>
    <property type="evidence" value="ECO:0007669"/>
    <property type="project" value="UniProtKB-SubCell"/>
</dbReference>
<evidence type="ECO:0000256" key="5">
    <source>
        <dbReference type="ARBA" id="ARBA00023136"/>
    </source>
</evidence>
<dbReference type="InterPro" id="IPR020846">
    <property type="entry name" value="MFS_dom"/>
</dbReference>
<feature type="domain" description="Major facilitator superfamily (MFS) profile" evidence="8">
    <location>
        <begin position="57"/>
        <end position="508"/>
    </location>
</feature>
<comment type="subcellular location">
    <subcellularLocation>
        <location evidence="1">Membrane</location>
        <topology evidence="1">Multi-pass membrane protein</topology>
    </subcellularLocation>
</comment>
<reference evidence="9" key="2">
    <citation type="submission" date="2018-05" db="EMBL/GenBank/DDBJ databases">
        <title>OpunRS2 (Oryza punctata Reference Sequence Version 2).</title>
        <authorList>
            <person name="Zhang J."/>
            <person name="Kudrna D."/>
            <person name="Lee S."/>
            <person name="Talag J."/>
            <person name="Welchert J."/>
            <person name="Wing R.A."/>
        </authorList>
    </citation>
    <scope>NUCLEOTIDE SEQUENCE [LARGE SCALE GENOMIC DNA]</scope>
</reference>
<dbReference type="PANTHER" id="PTHR23511:SF43">
    <property type="entry name" value="MAJOR FACILITATOR SUPERFAMILY (MFS) PROFILE DOMAIN-CONTAINING PROTEIN"/>
    <property type="match status" value="1"/>
</dbReference>
<dbReference type="FunFam" id="1.20.1250.20:FF:000232">
    <property type="entry name" value="Organic cation/carnitine transporter 7"/>
    <property type="match status" value="1"/>
</dbReference>
<dbReference type="OMA" id="CALYACI"/>
<keyword evidence="5 7" id="KW-0472">Membrane</keyword>
<feature type="transmembrane region" description="Helical" evidence="7">
    <location>
        <begin position="181"/>
        <end position="202"/>
    </location>
</feature>
<dbReference type="InterPro" id="IPR011701">
    <property type="entry name" value="MFS"/>
</dbReference>
<evidence type="ECO:0000313" key="9">
    <source>
        <dbReference type="EnsemblPlants" id="OPUNC07G18280.1"/>
    </source>
</evidence>
<dbReference type="PROSITE" id="PS00216">
    <property type="entry name" value="SUGAR_TRANSPORT_1"/>
    <property type="match status" value="1"/>
</dbReference>
<evidence type="ECO:0000313" key="10">
    <source>
        <dbReference type="Proteomes" id="UP000026962"/>
    </source>
</evidence>
<dbReference type="Gene3D" id="1.20.1250.20">
    <property type="entry name" value="MFS general substrate transporter like domains"/>
    <property type="match status" value="1"/>
</dbReference>
<evidence type="ECO:0000256" key="1">
    <source>
        <dbReference type="ARBA" id="ARBA00004141"/>
    </source>
</evidence>
<feature type="region of interest" description="Disordered" evidence="6">
    <location>
        <begin position="1"/>
        <end position="38"/>
    </location>
</feature>
<feature type="transmembrane region" description="Helical" evidence="7">
    <location>
        <begin position="208"/>
        <end position="228"/>
    </location>
</feature>
<accession>A0A0E0LMG0</accession>
<dbReference type="Pfam" id="PF00083">
    <property type="entry name" value="Sugar_tr"/>
    <property type="match status" value="1"/>
</dbReference>
<dbReference type="EnsemblPlants" id="OPUNC07G18280.1">
    <property type="protein sequence ID" value="OPUNC07G18280.1"/>
    <property type="gene ID" value="OPUNC07G18280"/>
</dbReference>
<feature type="compositionally biased region" description="Polar residues" evidence="6">
    <location>
        <begin position="1"/>
        <end position="11"/>
    </location>
</feature>
<dbReference type="HOGENOM" id="CLU_001265_46_0_1"/>
<keyword evidence="10" id="KW-1185">Reference proteome</keyword>
<keyword evidence="3 7" id="KW-0812">Transmembrane</keyword>
<dbReference type="InterPro" id="IPR005828">
    <property type="entry name" value="MFS_sugar_transport-like"/>
</dbReference>
<feature type="transmembrane region" description="Helical" evidence="7">
    <location>
        <begin position="147"/>
        <end position="169"/>
    </location>
</feature>
<evidence type="ECO:0000256" key="6">
    <source>
        <dbReference type="SAM" id="MobiDB-lite"/>
    </source>
</evidence>
<dbReference type="Pfam" id="PF07690">
    <property type="entry name" value="MFS_1"/>
    <property type="match status" value="1"/>
</dbReference>
<dbReference type="GO" id="GO:0022857">
    <property type="term" value="F:transmembrane transporter activity"/>
    <property type="evidence" value="ECO:0007669"/>
    <property type="project" value="InterPro"/>
</dbReference>
<dbReference type="PROSITE" id="PS50850">
    <property type="entry name" value="MFS"/>
    <property type="match status" value="1"/>
</dbReference>
<dbReference type="AlphaFoldDB" id="A0A0E0LMG0"/>
<dbReference type="PANTHER" id="PTHR23511">
    <property type="entry name" value="SYNAPTIC VESICLE GLYCOPROTEIN 2"/>
    <property type="match status" value="1"/>
</dbReference>